<keyword evidence="1" id="KW-0472">Membrane</keyword>
<evidence type="ECO:0000313" key="2">
    <source>
        <dbReference type="EMBL" id="AAS53843.2"/>
    </source>
</evidence>
<dbReference type="GO" id="GO:0005811">
    <property type="term" value="C:lipid droplet"/>
    <property type="evidence" value="ECO:0000318"/>
    <property type="project" value="GO_Central"/>
</dbReference>
<dbReference type="OMA" id="NTIACGI"/>
<dbReference type="PANTHER" id="PTHR34292:SF3">
    <property type="entry name" value="OUTER SPORE WALL PROTEIN LDS2-RELATED"/>
    <property type="match status" value="1"/>
</dbReference>
<keyword evidence="3" id="KW-1185">Reference proteome</keyword>
<dbReference type="GO" id="GO:0005628">
    <property type="term" value="C:prospore membrane"/>
    <property type="evidence" value="ECO:0000318"/>
    <property type="project" value="GO_Central"/>
</dbReference>
<dbReference type="HOGENOM" id="CLU_062645_2_1_1"/>
<keyword evidence="1" id="KW-0812">Transmembrane</keyword>
<dbReference type="Proteomes" id="UP000000591">
    <property type="component" value="Chromosome VI"/>
</dbReference>
<keyword evidence="1" id="KW-1133">Transmembrane helix</keyword>
<proteinExistence type="predicted"/>
<dbReference type="InterPro" id="IPR052786">
    <property type="entry name" value="Spore_wall_assembly"/>
</dbReference>
<feature type="transmembrane region" description="Helical" evidence="1">
    <location>
        <begin position="252"/>
        <end position="277"/>
    </location>
</feature>
<name>Q752V1_EREGS</name>
<reference evidence="3" key="2">
    <citation type="journal article" date="2013" name="G3 (Bethesda)">
        <title>Genomes of Ashbya fungi isolated from insects reveal four mating-type loci, numerous translocations, lack of transposons, and distinct gene duplications.</title>
        <authorList>
            <person name="Dietrich F.S."/>
            <person name="Voegeli S."/>
            <person name="Kuo S."/>
            <person name="Philippsen P."/>
        </authorList>
    </citation>
    <scope>GENOME REANNOTATION</scope>
    <source>
        <strain evidence="3">ATCC 10895 / CBS 109.51 / FGSC 9923 / NRRL Y-1056</strain>
    </source>
</reference>
<dbReference type="RefSeq" id="NP_986019.2">
    <property type="nucleotide sequence ID" value="NM_212155.2"/>
</dbReference>
<dbReference type="KEGG" id="ago:AGOS_AFR472C"/>
<reference evidence="2 3" key="1">
    <citation type="journal article" date="2004" name="Science">
        <title>The Ashbya gossypii genome as a tool for mapping the ancient Saccharomyces cerevisiae genome.</title>
        <authorList>
            <person name="Dietrich F.S."/>
            <person name="Voegeli S."/>
            <person name="Brachat S."/>
            <person name="Lerch A."/>
            <person name="Gates K."/>
            <person name="Steiner S."/>
            <person name="Mohr C."/>
            <person name="Pohlmann R."/>
            <person name="Luedi P."/>
            <person name="Choi S."/>
            <person name="Wing R.A."/>
            <person name="Flavier A."/>
            <person name="Gaffney T.D."/>
            <person name="Philippsen P."/>
        </authorList>
    </citation>
    <scope>NUCLEOTIDE SEQUENCE [LARGE SCALE GENOMIC DNA]</scope>
    <source>
        <strain evidence="3">ATCC 10895 / CBS 109.51 / FGSC 9923 / NRRL Y-1056</strain>
    </source>
</reference>
<organism evidence="2 3">
    <name type="scientific">Eremothecium gossypii (strain ATCC 10895 / CBS 109.51 / FGSC 9923 / NRRL Y-1056)</name>
    <name type="common">Yeast</name>
    <name type="synonym">Ashbya gossypii</name>
    <dbReference type="NCBI Taxonomy" id="284811"/>
    <lineage>
        <taxon>Eukaryota</taxon>
        <taxon>Fungi</taxon>
        <taxon>Dikarya</taxon>
        <taxon>Ascomycota</taxon>
        <taxon>Saccharomycotina</taxon>
        <taxon>Saccharomycetes</taxon>
        <taxon>Saccharomycetales</taxon>
        <taxon>Saccharomycetaceae</taxon>
        <taxon>Eremothecium</taxon>
    </lineage>
</organism>
<feature type="transmembrane region" description="Helical" evidence="1">
    <location>
        <begin position="117"/>
        <end position="138"/>
    </location>
</feature>
<protein>
    <submittedName>
        <fullName evidence="2">AFR472Cp</fullName>
    </submittedName>
</protein>
<dbReference type="GO" id="GO:0005619">
    <property type="term" value="C:ascospore wall"/>
    <property type="evidence" value="ECO:0000318"/>
    <property type="project" value="GO_Central"/>
</dbReference>
<dbReference type="OrthoDB" id="4061312at2759"/>
<evidence type="ECO:0000313" key="3">
    <source>
        <dbReference type="Proteomes" id="UP000000591"/>
    </source>
</evidence>
<dbReference type="InParanoid" id="Q752V1"/>
<dbReference type="EMBL" id="AE016819">
    <property type="protein sequence ID" value="AAS53843.2"/>
    <property type="molecule type" value="Genomic_DNA"/>
</dbReference>
<gene>
    <name evidence="2" type="ORF">AGOS_AFR472C</name>
</gene>
<dbReference type="GeneID" id="4622296"/>
<evidence type="ECO:0000256" key="1">
    <source>
        <dbReference type="SAM" id="Phobius"/>
    </source>
</evidence>
<feature type="transmembrane region" description="Helical" evidence="1">
    <location>
        <begin position="203"/>
        <end position="228"/>
    </location>
</feature>
<sequence>MSTGNTVGITHVEHPMYSSNRDSAAAGPLWRYTARFLLRKYKNSVCRVQLIVTSFNFSDIRVTWLLYPLQGLNVFFTRRNYGTIAAENYAWYALYFAIAALLYFVFVWPAVLFLCSLVFGPGVVLFGLVHAALHVNLWTMQWLRGSCRSTHRRLAVRMSRVENFPPLMYPISSDQYVDTLHPSNVRHLGFWVNDLPWMVAKSLLLVVWALFKCLLSLVPIVGLFAVAALEAPSTGWEYCDALRPGIGFYEDYARYLLLGLGCTALDMIPVLSGLTFTTNTIACGIMMKDEY</sequence>
<dbReference type="AlphaFoldDB" id="Q752V1"/>
<accession>Q752V1</accession>
<dbReference type="PANTHER" id="PTHR34292">
    <property type="entry name" value="OUTER SPORE WALL PROTEIN LDS1"/>
    <property type="match status" value="1"/>
</dbReference>
<feature type="transmembrane region" description="Helical" evidence="1">
    <location>
        <begin position="89"/>
        <end position="111"/>
    </location>
</feature>